<dbReference type="GO" id="GO:0006952">
    <property type="term" value="P:defense response"/>
    <property type="evidence" value="ECO:0007669"/>
    <property type="project" value="UniProtKB-KW"/>
</dbReference>
<dbReference type="InterPro" id="IPR055414">
    <property type="entry name" value="LRR_R13L4/SHOC2-like"/>
</dbReference>
<feature type="domain" description="Disease resistance protein winged helix" evidence="7">
    <location>
        <begin position="419"/>
        <end position="496"/>
    </location>
</feature>
<dbReference type="PRINTS" id="PR00364">
    <property type="entry name" value="DISEASERSIST"/>
</dbReference>
<dbReference type="InterPro" id="IPR050905">
    <property type="entry name" value="Plant_NBS-LRR"/>
</dbReference>
<keyword evidence="4" id="KW-0547">Nucleotide-binding</keyword>
<dbReference type="Pfam" id="PF23247">
    <property type="entry name" value="LRR_RPS2"/>
    <property type="match status" value="1"/>
</dbReference>
<gene>
    <name evidence="9" type="ORF">Syun_027256</name>
</gene>
<evidence type="ECO:0000256" key="1">
    <source>
        <dbReference type="ARBA" id="ARBA00008894"/>
    </source>
</evidence>
<feature type="domain" description="Disease resistance R13L4/SHOC-2-like LRR" evidence="8">
    <location>
        <begin position="584"/>
        <end position="722"/>
    </location>
</feature>
<dbReference type="Pfam" id="PF23559">
    <property type="entry name" value="WHD_DRP"/>
    <property type="match status" value="1"/>
</dbReference>
<evidence type="ECO:0000259" key="6">
    <source>
        <dbReference type="Pfam" id="PF23247"/>
    </source>
</evidence>
<sequence length="1009" mass="115844">MEYLAQKLGKLADFICDYGVRRVNNLMKLSTSIKTLRDKKIKDLVAKESDIKAKLLRETEQKMQPLEEVNLWLTRVEEAKTKVEAAITTYEHKGDDNCFVRFRQLFELAESVEEEVSKEVEELLGKQFQDGLVMKQLPAKATLFNSSSLLRIRSTMTEKKVEEIMRLLKDPKVGKIGVYGMGGVGKTTIMKTVNDRLAAYFARIIWVTVTKEKGGIEMLQSMIAEQFGEDFQKNLLCENDKEKRASMLSNELKNEKKLLLILDDLWDEISLDKVGIPDPQRTSSSEGCKIAVTTRSLVVCDSINTQVNVQINCLSDEDAWNLFEAIVENDDLLYNQEIEPLARDVVRECGGLPLAIITIAPVMKRMKKAKQWSYNLDKLRKSRAEIEGPDGNVFQLLRFSYDHLKTERIKKCFLYCAFYPEDQQIKTEDLIEYWMVEGFIEEEKNDEFEYNTSSRRDEIGKGLDILKEITDSCMLETIQEKEEEYVKMHDLLRDLAIRIMREDYGFISKAGLQLKQFPDLAWEKVSKISLMDNRITFLPQLNCPNLSTLLLRRNGPTLGFFAIPDRMKLPSIKFPESFFSQMLALEVLDLSQSDFIKVLPSSLSELTNLRALYLQFMRQLQEIPSLAKLTKLQVLHLGGTSIKELQGLENLASLKFLNLDDTSELNYIQADALYKLSLLEELHLWECQFFSDKDSTCIQDLTHLRQLSIVKMSFSSYENYLKAIAHIKWNNLTDFSIKLCVDSEGSVELAHKMKVVSVYGLDIYNQLSSFCIPVNTEALLLSQCDIPILSKIPCINSAKSLKKLYLEFEDSRDCLVMGNEMKPNMLASLEALKLEYFYELKVIWKGVLPSGCLRNLKSIYVDSCHCLKNLFSFKILQQLKNIEVIKVTFNDEIEEISGLADEDDQRDDTLIHEIALPKLRILHLRDLPNLHSISTKAWVCESLKIIAVFGCPGLRKFPFERLSALKSIYGTNEWWEQMEWDDPASMTALQPLFMDCDSNSPDIAELGAF</sequence>
<dbReference type="Proteomes" id="UP001420932">
    <property type="component" value="Unassembled WGS sequence"/>
</dbReference>
<dbReference type="Pfam" id="PF23598">
    <property type="entry name" value="LRR_14"/>
    <property type="match status" value="1"/>
</dbReference>
<keyword evidence="10" id="KW-1185">Reference proteome</keyword>
<dbReference type="PANTHER" id="PTHR33463">
    <property type="entry name" value="NB-ARC DOMAIN-CONTAINING PROTEIN-RELATED"/>
    <property type="match status" value="1"/>
</dbReference>
<evidence type="ECO:0008006" key="11">
    <source>
        <dbReference type="Google" id="ProtNLM"/>
    </source>
</evidence>
<evidence type="ECO:0000259" key="5">
    <source>
        <dbReference type="Pfam" id="PF00931"/>
    </source>
</evidence>
<dbReference type="InterPro" id="IPR002182">
    <property type="entry name" value="NB-ARC"/>
</dbReference>
<dbReference type="Gene3D" id="3.40.50.300">
    <property type="entry name" value="P-loop containing nucleotide triphosphate hydrolases"/>
    <property type="match status" value="1"/>
</dbReference>
<evidence type="ECO:0000256" key="3">
    <source>
        <dbReference type="ARBA" id="ARBA00022821"/>
    </source>
</evidence>
<dbReference type="EMBL" id="JBBNAF010000012">
    <property type="protein sequence ID" value="KAK9092345.1"/>
    <property type="molecule type" value="Genomic_DNA"/>
</dbReference>
<keyword evidence="2" id="KW-0677">Repeat</keyword>
<name>A0AAP0EHL6_9MAGN</name>
<dbReference type="InterPro" id="IPR032675">
    <property type="entry name" value="LRR_dom_sf"/>
</dbReference>
<dbReference type="Gene3D" id="1.10.10.10">
    <property type="entry name" value="Winged helix-like DNA-binding domain superfamily/Winged helix DNA-binding domain"/>
    <property type="match status" value="1"/>
</dbReference>
<evidence type="ECO:0000256" key="4">
    <source>
        <dbReference type="ARBA" id="ARBA00022840"/>
    </source>
</evidence>
<evidence type="ECO:0000313" key="10">
    <source>
        <dbReference type="Proteomes" id="UP001420932"/>
    </source>
</evidence>
<dbReference type="FunFam" id="3.40.50.300:FF:001091">
    <property type="entry name" value="Probable disease resistance protein At1g61300"/>
    <property type="match status" value="1"/>
</dbReference>
<dbReference type="Pfam" id="PF00931">
    <property type="entry name" value="NB-ARC"/>
    <property type="match status" value="1"/>
</dbReference>
<dbReference type="InterPro" id="IPR036388">
    <property type="entry name" value="WH-like_DNA-bd_sf"/>
</dbReference>
<dbReference type="AlphaFoldDB" id="A0AAP0EHL6"/>
<protein>
    <recommendedName>
        <fullName evidence="11">NB-ARC domain-containing protein</fullName>
    </recommendedName>
</protein>
<dbReference type="FunFam" id="1.10.8.430:FF:000003">
    <property type="entry name" value="Probable disease resistance protein At5g66910"/>
    <property type="match status" value="1"/>
</dbReference>
<dbReference type="InterPro" id="IPR058922">
    <property type="entry name" value="WHD_DRP"/>
</dbReference>
<dbReference type="SUPFAM" id="SSF52058">
    <property type="entry name" value="L domain-like"/>
    <property type="match status" value="1"/>
</dbReference>
<dbReference type="InterPro" id="IPR042197">
    <property type="entry name" value="Apaf_helical"/>
</dbReference>
<reference evidence="9 10" key="1">
    <citation type="submission" date="2024-01" db="EMBL/GenBank/DDBJ databases">
        <title>Genome assemblies of Stephania.</title>
        <authorList>
            <person name="Yang L."/>
        </authorList>
    </citation>
    <scope>NUCLEOTIDE SEQUENCE [LARGE SCALE GENOMIC DNA]</scope>
    <source>
        <strain evidence="9">YNDBR</strain>
        <tissue evidence="9">Leaf</tissue>
    </source>
</reference>
<dbReference type="GO" id="GO:0005524">
    <property type="term" value="F:ATP binding"/>
    <property type="evidence" value="ECO:0007669"/>
    <property type="project" value="UniProtKB-KW"/>
</dbReference>
<dbReference type="SUPFAM" id="SSF52540">
    <property type="entry name" value="P-loop containing nucleoside triphosphate hydrolases"/>
    <property type="match status" value="1"/>
</dbReference>
<dbReference type="Gene3D" id="1.10.8.430">
    <property type="entry name" value="Helical domain of apoptotic protease-activating factors"/>
    <property type="match status" value="1"/>
</dbReference>
<dbReference type="PANTHER" id="PTHR33463:SF183">
    <property type="entry name" value="NB-ARC DOMAIN DISEASE RESISTANCE PROTEIN"/>
    <property type="match status" value="1"/>
</dbReference>
<dbReference type="GO" id="GO:0043531">
    <property type="term" value="F:ADP binding"/>
    <property type="evidence" value="ECO:0007669"/>
    <property type="project" value="InterPro"/>
</dbReference>
<dbReference type="InterPro" id="IPR057135">
    <property type="entry name" value="At4g27190-like_LRR"/>
</dbReference>
<proteinExistence type="inferred from homology"/>
<feature type="domain" description="Disease resistance protein At4g27190-like leucine-rich repeats" evidence="6">
    <location>
        <begin position="829"/>
        <end position="957"/>
    </location>
</feature>
<organism evidence="9 10">
    <name type="scientific">Stephania yunnanensis</name>
    <dbReference type="NCBI Taxonomy" id="152371"/>
    <lineage>
        <taxon>Eukaryota</taxon>
        <taxon>Viridiplantae</taxon>
        <taxon>Streptophyta</taxon>
        <taxon>Embryophyta</taxon>
        <taxon>Tracheophyta</taxon>
        <taxon>Spermatophyta</taxon>
        <taxon>Magnoliopsida</taxon>
        <taxon>Ranunculales</taxon>
        <taxon>Menispermaceae</taxon>
        <taxon>Menispermoideae</taxon>
        <taxon>Cissampelideae</taxon>
        <taxon>Stephania</taxon>
    </lineage>
</organism>
<keyword evidence="3" id="KW-0611">Plant defense</keyword>
<dbReference type="InterPro" id="IPR027417">
    <property type="entry name" value="P-loop_NTPase"/>
</dbReference>
<comment type="caution">
    <text evidence="9">The sequence shown here is derived from an EMBL/GenBank/DDBJ whole genome shotgun (WGS) entry which is preliminary data.</text>
</comment>
<evidence type="ECO:0000313" key="9">
    <source>
        <dbReference type="EMBL" id="KAK9092345.1"/>
    </source>
</evidence>
<dbReference type="Gene3D" id="3.80.10.10">
    <property type="entry name" value="Ribonuclease Inhibitor"/>
    <property type="match status" value="2"/>
</dbReference>
<feature type="domain" description="NB-ARC" evidence="5">
    <location>
        <begin position="158"/>
        <end position="330"/>
    </location>
</feature>
<evidence type="ECO:0000259" key="7">
    <source>
        <dbReference type="Pfam" id="PF23559"/>
    </source>
</evidence>
<evidence type="ECO:0000256" key="2">
    <source>
        <dbReference type="ARBA" id="ARBA00022737"/>
    </source>
</evidence>
<evidence type="ECO:0000259" key="8">
    <source>
        <dbReference type="Pfam" id="PF23598"/>
    </source>
</evidence>
<comment type="similarity">
    <text evidence="1">Belongs to the disease resistance NB-LRR family.</text>
</comment>
<accession>A0AAP0EHL6</accession>
<keyword evidence="4" id="KW-0067">ATP-binding</keyword>
<dbReference type="FunFam" id="1.10.10.10:FF:000322">
    <property type="entry name" value="Probable disease resistance protein At1g63360"/>
    <property type="match status" value="1"/>
</dbReference>